<gene>
    <name evidence="2" type="ORF">DWZ29_08500</name>
</gene>
<dbReference type="RefSeq" id="WP_118486071.1">
    <property type="nucleotide sequence ID" value="NZ_QRQO01000020.1"/>
</dbReference>
<name>A0A415U4P6_9FIRM</name>
<evidence type="ECO:0000313" key="2">
    <source>
        <dbReference type="EMBL" id="RHN13079.1"/>
    </source>
</evidence>
<organism evidence="2 3">
    <name type="scientific">Anaerobutyricum hallii</name>
    <dbReference type="NCBI Taxonomy" id="39488"/>
    <lineage>
        <taxon>Bacteria</taxon>
        <taxon>Bacillati</taxon>
        <taxon>Bacillota</taxon>
        <taxon>Clostridia</taxon>
        <taxon>Lachnospirales</taxon>
        <taxon>Lachnospiraceae</taxon>
        <taxon>Anaerobutyricum</taxon>
    </lineage>
</organism>
<dbReference type="InterPro" id="IPR001387">
    <property type="entry name" value="Cro/C1-type_HTH"/>
</dbReference>
<proteinExistence type="predicted"/>
<reference evidence="2 3" key="1">
    <citation type="submission" date="2018-08" db="EMBL/GenBank/DDBJ databases">
        <title>A genome reference for cultivated species of the human gut microbiota.</title>
        <authorList>
            <person name="Zou Y."/>
            <person name="Xue W."/>
            <person name="Luo G."/>
        </authorList>
    </citation>
    <scope>NUCLEOTIDE SEQUENCE [LARGE SCALE GENOMIC DNA]</scope>
    <source>
        <strain evidence="2 3">AF31-17AC</strain>
    </source>
</reference>
<dbReference type="Proteomes" id="UP000283700">
    <property type="component" value="Unassembled WGS sequence"/>
</dbReference>
<dbReference type="AlphaFoldDB" id="A0A415U4P6"/>
<dbReference type="PROSITE" id="PS50943">
    <property type="entry name" value="HTH_CROC1"/>
    <property type="match status" value="1"/>
</dbReference>
<comment type="caution">
    <text evidence="2">The sequence shown here is derived from an EMBL/GenBank/DDBJ whole genome shotgun (WGS) entry which is preliminary data.</text>
</comment>
<sequence>MNQENKEKEINWKETRLHIRKLIKNNDYTIVEFSNKMCMSDSAIKNYLYGKVIPSVDVLHHYGKGIWFRQYRRYFSI</sequence>
<protein>
    <submittedName>
        <fullName evidence="2">XRE family transcriptional regulator</fullName>
    </submittedName>
</protein>
<dbReference type="SUPFAM" id="SSF47413">
    <property type="entry name" value="lambda repressor-like DNA-binding domains"/>
    <property type="match status" value="1"/>
</dbReference>
<evidence type="ECO:0000259" key="1">
    <source>
        <dbReference type="PROSITE" id="PS50943"/>
    </source>
</evidence>
<dbReference type="EMBL" id="QRQO01000020">
    <property type="protein sequence ID" value="RHN13079.1"/>
    <property type="molecule type" value="Genomic_DNA"/>
</dbReference>
<dbReference type="CDD" id="cd00093">
    <property type="entry name" value="HTH_XRE"/>
    <property type="match status" value="1"/>
</dbReference>
<feature type="domain" description="HTH cro/C1-type" evidence="1">
    <location>
        <begin position="19"/>
        <end position="59"/>
    </location>
</feature>
<accession>A0A415U4P6</accession>
<dbReference type="InterPro" id="IPR010982">
    <property type="entry name" value="Lambda_DNA-bd_dom_sf"/>
</dbReference>
<dbReference type="Pfam" id="PF01381">
    <property type="entry name" value="HTH_3"/>
    <property type="match status" value="1"/>
</dbReference>
<dbReference type="GO" id="GO:0003677">
    <property type="term" value="F:DNA binding"/>
    <property type="evidence" value="ECO:0007669"/>
    <property type="project" value="InterPro"/>
</dbReference>
<evidence type="ECO:0000313" key="3">
    <source>
        <dbReference type="Proteomes" id="UP000283700"/>
    </source>
</evidence>